<reference evidence="4 5" key="1">
    <citation type="journal article" date="2020" name="Harmful Algae">
        <title>Molecular and morphological characterization of a novel dihydroanatoxin-a producing Microcoleus species (cyanobacteria) from the Russian River, California, USA.</title>
        <authorList>
            <person name="Conklin K.Y."/>
            <person name="Stancheva R."/>
            <person name="Otten T.G."/>
            <person name="Fadness R."/>
            <person name="Boyer G.L."/>
            <person name="Read B."/>
            <person name="Zhang X."/>
            <person name="Sheath R.G."/>
        </authorList>
    </citation>
    <scope>NUCLEOTIDE SEQUENCE [LARGE SCALE GENOMIC DNA]</scope>
    <source>
        <strain evidence="4 5">PTRS2</strain>
    </source>
</reference>
<dbReference type="InterPro" id="IPR011049">
    <property type="entry name" value="Serralysin-like_metalloprot_C"/>
</dbReference>
<feature type="compositionally biased region" description="Basic and acidic residues" evidence="3">
    <location>
        <begin position="107"/>
        <end position="128"/>
    </location>
</feature>
<dbReference type="PANTHER" id="PTHR38340:SF1">
    <property type="entry name" value="S-LAYER PROTEIN"/>
    <property type="match status" value="1"/>
</dbReference>
<feature type="compositionally biased region" description="Gly residues" evidence="3">
    <location>
        <begin position="320"/>
        <end position="333"/>
    </location>
</feature>
<dbReference type="Pfam" id="PF16184">
    <property type="entry name" value="Cadherin_3"/>
    <property type="match status" value="1"/>
</dbReference>
<dbReference type="InterPro" id="IPR039005">
    <property type="entry name" value="CSPG_rpt"/>
</dbReference>
<dbReference type="PRINTS" id="PR00313">
    <property type="entry name" value="CABNDNGRPT"/>
</dbReference>
<protein>
    <submittedName>
        <fullName evidence="4">Cadherin-like domain-containing protein</fullName>
    </submittedName>
</protein>
<feature type="compositionally biased region" description="Acidic residues" evidence="3">
    <location>
        <begin position="178"/>
        <end position="194"/>
    </location>
</feature>
<dbReference type="Pfam" id="PF00353">
    <property type="entry name" value="HemolysinCabind"/>
    <property type="match status" value="10"/>
</dbReference>
<dbReference type="PANTHER" id="PTHR38340">
    <property type="entry name" value="S-LAYER PROTEIN"/>
    <property type="match status" value="1"/>
</dbReference>
<dbReference type="InterPro" id="IPR001343">
    <property type="entry name" value="Hemolysn_Ca-bd"/>
</dbReference>
<dbReference type="InterPro" id="IPR050557">
    <property type="entry name" value="RTX_toxin/Mannuronan_C5-epim"/>
</dbReference>
<sequence length="976" mass="99448">MEEEMLLANQSGTLFPDRGDSLVESSDSDNSDLDFTKLIEEAIAQKLNNTVDDNTNESAFNDTPEESSADPSVDTKGIKEKGDTIEGTDDDDLITATSGNKSIFGKKGKDEIKGSRDKDKIYGGKDDDKCDGDDGDDEIRGDSGKDNCDGGSGNDSIFGGKGNDTITGGSGNDTCKGDDDDDFVYGNDGNDDVDGGSGSDNVYGGKGNDTSKGGEGNDTVRGDLGNDNCDGGTGNDQVNGGKGDDTVIGGIGDDTCMGDDGDDSIVGGEGKDTIMGGAGKDTCMGDDGDDSIVGGADDDSLMGGAGNDMTDGGDGDDTVMGGGGDDTVMGGAGNDTIVAGDGNDMTDGGDGDDSVVGGGLGDDTLMGGSGNDTIVGGTGNHTCTGGAGDDIFVISDRTSGPNSVITDFTENDKFLVSGSLNFSSLSFVQVGANTEIRGSSNFVLALLLNVNASILKAASFLGVTVSPPNNTATTLTPINTPPRLEANNDVILGSGKTQTITSSDLKFFDREQSPNAIIFTLTELPPATSGKLLLKGVEVTQVGLTFSQADINAGSLTFQGVASFTGAVSFGFKVTDGKTTVTNQKFSLNFVQTVFNFAGNTAPQVIVGSVLDDDIEGGDGDDDIKAGKGSDKIKGGKGKNKIKGDEGEDDIEGGDDEDSIEGGIGSDKIIGGAGNDTLTGNEGDDSIEGGEGTNILSGGAGKNRYSYKKSREGITKVSDADLITDFKVDDDVLEFSNAAFGFSAASFTRIEITASSVVGIIGSNNLLDFSTDTTVTSIATLQARFKALGGNSEQPVFCQFTDAETGRNVLVFSVGVRFEIVASFSVKFSFKVSNFVFTGPPLNLPVGTPGPDNVNFSTSPAGIKFDGLAGDDNIVGSNFSDSINGGDGNDTITGGLGADLLTGGSGADIFAYTTTKEGGDKILDFKSGVDKLQFVSGAFGNLTTTNFDAVSGSAPDVTGKELVIFTQGTYATVEAA</sequence>
<feature type="compositionally biased region" description="Acidic residues" evidence="3">
    <location>
        <begin position="646"/>
        <end position="660"/>
    </location>
</feature>
<proteinExistence type="predicted"/>
<comment type="subcellular location">
    <subcellularLocation>
        <location evidence="1">Secreted</location>
    </subcellularLocation>
</comment>
<dbReference type="InterPro" id="IPR018511">
    <property type="entry name" value="Hemolysin-typ_Ca-bd_CS"/>
</dbReference>
<dbReference type="PROSITE" id="PS00330">
    <property type="entry name" value="HEMOLYSIN_CALCIUM"/>
    <property type="match status" value="3"/>
</dbReference>
<evidence type="ECO:0000256" key="2">
    <source>
        <dbReference type="ARBA" id="ARBA00022525"/>
    </source>
</evidence>
<dbReference type="RefSeq" id="WP_340520571.1">
    <property type="nucleotide sequence ID" value="NZ_JBBLXS010000007.1"/>
</dbReference>
<feature type="compositionally biased region" description="Basic and acidic residues" evidence="3">
    <location>
        <begin position="623"/>
        <end position="634"/>
    </location>
</feature>
<evidence type="ECO:0000313" key="4">
    <source>
        <dbReference type="EMBL" id="MEK0183424.1"/>
    </source>
</evidence>
<dbReference type="Proteomes" id="UP001384579">
    <property type="component" value="Unassembled WGS sequence"/>
</dbReference>
<feature type="region of interest" description="Disordered" evidence="3">
    <location>
        <begin position="47"/>
        <end position="373"/>
    </location>
</feature>
<keyword evidence="2" id="KW-0964">Secreted</keyword>
<evidence type="ECO:0000313" key="5">
    <source>
        <dbReference type="Proteomes" id="UP001384579"/>
    </source>
</evidence>
<feature type="region of interest" description="Disordered" evidence="3">
    <location>
        <begin position="618"/>
        <end position="695"/>
    </location>
</feature>
<feature type="region of interest" description="Disordered" evidence="3">
    <location>
        <begin position="1"/>
        <end position="31"/>
    </location>
</feature>
<feature type="compositionally biased region" description="Basic and acidic residues" evidence="3">
    <location>
        <begin position="138"/>
        <end position="148"/>
    </location>
</feature>
<name>A0ABU8YGE7_9CYAN</name>
<organism evidence="4 5">
    <name type="scientific">Microcoleus anatoxicus PTRS2</name>
    <dbReference type="NCBI Taxonomy" id="2705321"/>
    <lineage>
        <taxon>Bacteria</taxon>
        <taxon>Bacillati</taxon>
        <taxon>Cyanobacteriota</taxon>
        <taxon>Cyanophyceae</taxon>
        <taxon>Oscillatoriophycideae</taxon>
        <taxon>Oscillatoriales</taxon>
        <taxon>Microcoleaceae</taxon>
        <taxon>Microcoleus</taxon>
        <taxon>Microcoleus anatoxicus</taxon>
    </lineage>
</organism>
<dbReference type="Gene3D" id="2.150.10.10">
    <property type="entry name" value="Serralysin-like metalloprotease, C-terminal"/>
    <property type="match status" value="7"/>
</dbReference>
<evidence type="ECO:0000256" key="1">
    <source>
        <dbReference type="ARBA" id="ARBA00004613"/>
    </source>
</evidence>
<evidence type="ECO:0000256" key="3">
    <source>
        <dbReference type="SAM" id="MobiDB-lite"/>
    </source>
</evidence>
<feature type="compositionally biased region" description="Polar residues" evidence="3">
    <location>
        <begin position="47"/>
        <end position="61"/>
    </location>
</feature>
<gene>
    <name evidence="4" type="ORF">WMG39_01025</name>
</gene>
<keyword evidence="5" id="KW-1185">Reference proteome</keyword>
<dbReference type="EMBL" id="JBBLXS010000007">
    <property type="protein sequence ID" value="MEK0183424.1"/>
    <property type="molecule type" value="Genomic_DNA"/>
</dbReference>
<feature type="non-terminal residue" evidence="4">
    <location>
        <position position="976"/>
    </location>
</feature>
<dbReference type="PROSITE" id="PS51854">
    <property type="entry name" value="CSPG"/>
    <property type="match status" value="1"/>
</dbReference>
<dbReference type="SUPFAM" id="SSF51120">
    <property type="entry name" value="beta-Roll"/>
    <property type="match status" value="6"/>
</dbReference>
<accession>A0ABU8YGE7</accession>
<comment type="caution">
    <text evidence="4">The sequence shown here is derived from an EMBL/GenBank/DDBJ whole genome shotgun (WGS) entry which is preliminary data.</text>
</comment>
<feature type="compositionally biased region" description="Acidic residues" evidence="3">
    <location>
        <begin position="284"/>
        <end position="300"/>
    </location>
</feature>